<protein>
    <recommendedName>
        <fullName evidence="4">TITAN-like protein</fullName>
    </recommendedName>
</protein>
<reference evidence="2 3" key="1">
    <citation type="journal article" date="2018" name="Proc. Natl. Acad. Sci. U.S.A.">
        <title>Draft genome sequence of Camellia sinensis var. sinensis provides insights into the evolution of the tea genome and tea quality.</title>
        <authorList>
            <person name="Wei C."/>
            <person name="Yang H."/>
            <person name="Wang S."/>
            <person name="Zhao J."/>
            <person name="Liu C."/>
            <person name="Gao L."/>
            <person name="Xia E."/>
            <person name="Lu Y."/>
            <person name="Tai Y."/>
            <person name="She G."/>
            <person name="Sun J."/>
            <person name="Cao H."/>
            <person name="Tong W."/>
            <person name="Gao Q."/>
            <person name="Li Y."/>
            <person name="Deng W."/>
            <person name="Jiang X."/>
            <person name="Wang W."/>
            <person name="Chen Q."/>
            <person name="Zhang S."/>
            <person name="Li H."/>
            <person name="Wu J."/>
            <person name="Wang P."/>
            <person name="Li P."/>
            <person name="Shi C."/>
            <person name="Zheng F."/>
            <person name="Jian J."/>
            <person name="Huang B."/>
            <person name="Shan D."/>
            <person name="Shi M."/>
            <person name="Fang C."/>
            <person name="Yue Y."/>
            <person name="Li F."/>
            <person name="Li D."/>
            <person name="Wei S."/>
            <person name="Han B."/>
            <person name="Jiang C."/>
            <person name="Yin Y."/>
            <person name="Xia T."/>
            <person name="Zhang Z."/>
            <person name="Bennetzen J.L."/>
            <person name="Zhao S."/>
            <person name="Wan X."/>
        </authorList>
    </citation>
    <scope>NUCLEOTIDE SEQUENCE [LARGE SCALE GENOMIC DNA]</scope>
    <source>
        <strain evidence="3">cv. Shuchazao</strain>
        <tissue evidence="2">Leaf</tissue>
    </source>
</reference>
<dbReference type="STRING" id="542762.A0A4S4DHG2"/>
<gene>
    <name evidence="2" type="ORF">TEA_004576</name>
</gene>
<sequence length="466" mass="52540">MRDQQAETKKKKKKSDEFEFCKVCKLNHDQGNRHKYFPNHAKSLSSFLSCFQNKLSDVLFFLKNPTPLRPEHASRNRLWCVFCDSDIHELGSSFSCGNAINHLAGDDHLKNLKSFLWKHGGGMDRVNSFRVSEADLAKWERKCKSLKSEAANEGPYRPLIGPSNDIHNELNSECIDSFDKNTNHFLKSTFSNGVMPLQNYTNERYQVSHSELSEVTEFGPRLHDANSYLPVGTQFNTNPRGLKDLTGYMDNQQSFVCNGGKWPANGYPSNGGNLTQISCMVQESAKGNVHSGAPPPWFDATEENLLNVRLKPGLGSGNPVSSPNKSGKSQKLNPKRVGAAWAEKRKHELEMEERGEIVTDNFEVNWLPNFGRVWQSGSRKESRKEFEVENKKSLEAETETETETLIKIQPYVSKRMICPIKASSISNGGEATMLEILFSRFVTFQCTSEELGQTMLPLKDFVNGVP</sequence>
<dbReference type="PANTHER" id="PTHR31198">
    <property type="entry name" value="COILED-COIL DOMAIN-CONTAINING PROTEIN 84"/>
    <property type="match status" value="1"/>
</dbReference>
<evidence type="ECO:0000256" key="1">
    <source>
        <dbReference type="SAM" id="MobiDB-lite"/>
    </source>
</evidence>
<dbReference type="PANTHER" id="PTHR31198:SF1">
    <property type="entry name" value="CENTROSOMAL AT-AC SPLICING FACTOR"/>
    <property type="match status" value="1"/>
</dbReference>
<keyword evidence="3" id="KW-1185">Reference proteome</keyword>
<dbReference type="InterPro" id="IPR028015">
    <property type="entry name" value="CCDC84-like"/>
</dbReference>
<comment type="caution">
    <text evidence="2">The sequence shown here is derived from an EMBL/GenBank/DDBJ whole genome shotgun (WGS) entry which is preliminary data.</text>
</comment>
<accession>A0A4S4DHG2</accession>
<evidence type="ECO:0008006" key="4">
    <source>
        <dbReference type="Google" id="ProtNLM"/>
    </source>
</evidence>
<evidence type="ECO:0000313" key="3">
    <source>
        <dbReference type="Proteomes" id="UP000306102"/>
    </source>
</evidence>
<dbReference type="Pfam" id="PF14968">
    <property type="entry name" value="CCDC84"/>
    <property type="match status" value="1"/>
</dbReference>
<feature type="compositionally biased region" description="Polar residues" evidence="1">
    <location>
        <begin position="318"/>
        <end position="332"/>
    </location>
</feature>
<dbReference type="Proteomes" id="UP000306102">
    <property type="component" value="Unassembled WGS sequence"/>
</dbReference>
<dbReference type="AlphaFoldDB" id="A0A4S4DHG2"/>
<dbReference type="EMBL" id="SDRB02011233">
    <property type="protein sequence ID" value="THG02231.1"/>
    <property type="molecule type" value="Genomic_DNA"/>
</dbReference>
<feature type="region of interest" description="Disordered" evidence="1">
    <location>
        <begin position="310"/>
        <end position="337"/>
    </location>
</feature>
<proteinExistence type="predicted"/>
<organism evidence="2 3">
    <name type="scientific">Camellia sinensis var. sinensis</name>
    <name type="common">China tea</name>
    <dbReference type="NCBI Taxonomy" id="542762"/>
    <lineage>
        <taxon>Eukaryota</taxon>
        <taxon>Viridiplantae</taxon>
        <taxon>Streptophyta</taxon>
        <taxon>Embryophyta</taxon>
        <taxon>Tracheophyta</taxon>
        <taxon>Spermatophyta</taxon>
        <taxon>Magnoliopsida</taxon>
        <taxon>eudicotyledons</taxon>
        <taxon>Gunneridae</taxon>
        <taxon>Pentapetalae</taxon>
        <taxon>asterids</taxon>
        <taxon>Ericales</taxon>
        <taxon>Theaceae</taxon>
        <taxon>Camellia</taxon>
    </lineage>
</organism>
<evidence type="ECO:0000313" key="2">
    <source>
        <dbReference type="EMBL" id="THG02231.1"/>
    </source>
</evidence>
<name>A0A4S4DHG2_CAMSN</name>